<dbReference type="EMBL" id="KQ242086">
    <property type="protein sequence ID" value="KNC80955.1"/>
    <property type="molecule type" value="Genomic_DNA"/>
</dbReference>
<reference evidence="1 2" key="1">
    <citation type="submission" date="2011-02" db="EMBL/GenBank/DDBJ databases">
        <title>The Genome Sequence of Sphaeroforma arctica JP610.</title>
        <authorList>
            <consortium name="The Broad Institute Genome Sequencing Platform"/>
            <person name="Russ C."/>
            <person name="Cuomo C."/>
            <person name="Young S.K."/>
            <person name="Zeng Q."/>
            <person name="Gargeya S."/>
            <person name="Alvarado L."/>
            <person name="Berlin A."/>
            <person name="Chapman S.B."/>
            <person name="Chen Z."/>
            <person name="Freedman E."/>
            <person name="Gellesch M."/>
            <person name="Goldberg J."/>
            <person name="Griggs A."/>
            <person name="Gujja S."/>
            <person name="Heilman E."/>
            <person name="Heiman D."/>
            <person name="Howarth C."/>
            <person name="Mehta T."/>
            <person name="Neiman D."/>
            <person name="Pearson M."/>
            <person name="Roberts A."/>
            <person name="Saif S."/>
            <person name="Shea T."/>
            <person name="Shenoy N."/>
            <person name="Sisk P."/>
            <person name="Stolte C."/>
            <person name="Sykes S."/>
            <person name="White J."/>
            <person name="Yandava C."/>
            <person name="Burger G."/>
            <person name="Gray M.W."/>
            <person name="Holland P.W.H."/>
            <person name="King N."/>
            <person name="Lang F.B.F."/>
            <person name="Roger A.J."/>
            <person name="Ruiz-Trillo I."/>
            <person name="Haas B."/>
            <person name="Nusbaum C."/>
            <person name="Birren B."/>
        </authorList>
    </citation>
    <scope>NUCLEOTIDE SEQUENCE [LARGE SCALE GENOMIC DNA]</scope>
    <source>
        <strain evidence="1 2">JP610</strain>
    </source>
</reference>
<proteinExistence type="predicted"/>
<sequence>MTKITKDGRVVDAALKKRLSTTPMGDIPFGLLCVTVLEQLTAIKPGVTGRNQRISAVLKQFFSLLPKHDATVHEIVRMLLPHVGGYV</sequence>
<keyword evidence="2" id="KW-1185">Reference proteome</keyword>
<dbReference type="AlphaFoldDB" id="A0A0L0FVT0"/>
<accession>A0A0L0FVT0</accession>
<evidence type="ECO:0000313" key="1">
    <source>
        <dbReference type="EMBL" id="KNC80955.1"/>
    </source>
</evidence>
<evidence type="ECO:0000313" key="2">
    <source>
        <dbReference type="Proteomes" id="UP000054560"/>
    </source>
</evidence>
<gene>
    <name evidence="1" type="ORF">SARC_06704</name>
</gene>
<organism evidence="1 2">
    <name type="scientific">Sphaeroforma arctica JP610</name>
    <dbReference type="NCBI Taxonomy" id="667725"/>
    <lineage>
        <taxon>Eukaryota</taxon>
        <taxon>Ichthyosporea</taxon>
        <taxon>Ichthyophonida</taxon>
        <taxon>Sphaeroforma</taxon>
    </lineage>
</organism>
<name>A0A0L0FVT0_9EUKA</name>
<dbReference type="RefSeq" id="XP_014154857.1">
    <property type="nucleotide sequence ID" value="XM_014299382.1"/>
</dbReference>
<protein>
    <submittedName>
        <fullName evidence="1">Uncharacterized protein</fullName>
    </submittedName>
</protein>
<dbReference type="GeneID" id="25907208"/>
<dbReference type="Proteomes" id="UP000054560">
    <property type="component" value="Unassembled WGS sequence"/>
</dbReference>